<organism evidence="1 2">
    <name type="scientific">Methylocaldum szegediense</name>
    <dbReference type="NCBI Taxonomy" id="73780"/>
    <lineage>
        <taxon>Bacteria</taxon>
        <taxon>Pseudomonadati</taxon>
        <taxon>Pseudomonadota</taxon>
        <taxon>Gammaproteobacteria</taxon>
        <taxon>Methylococcales</taxon>
        <taxon>Methylococcaceae</taxon>
        <taxon>Methylocaldum</taxon>
    </lineage>
</organism>
<name>A0ABM9HVV9_9GAMM</name>
<dbReference type="Proteomes" id="UP001162030">
    <property type="component" value="Chromosome"/>
</dbReference>
<protein>
    <submittedName>
        <fullName evidence="1">Uncharacterized protein</fullName>
    </submittedName>
</protein>
<accession>A0ABM9HVV9</accession>
<evidence type="ECO:0000313" key="2">
    <source>
        <dbReference type="Proteomes" id="UP001162030"/>
    </source>
</evidence>
<evidence type="ECO:0000313" key="1">
    <source>
        <dbReference type="EMBL" id="CAI8721575.1"/>
    </source>
</evidence>
<gene>
    <name evidence="1" type="ORF">MSZNOR_0103</name>
</gene>
<keyword evidence="2" id="KW-1185">Reference proteome</keyword>
<sequence>MLLEGAMRFANIKKGPSYVMLHAPYSTFIPSRFQAKQSPQAPDYTTFGGIDVMFSGIGQKSVIEFKDGRRARRLEIPNESILIVPR</sequence>
<reference evidence="1 2" key="1">
    <citation type="submission" date="2023-03" db="EMBL/GenBank/DDBJ databases">
        <authorList>
            <person name="Pearce D."/>
        </authorList>
    </citation>
    <scope>NUCLEOTIDE SEQUENCE [LARGE SCALE GENOMIC DNA]</scope>
    <source>
        <strain evidence="1">Msz</strain>
    </source>
</reference>
<dbReference type="EMBL" id="OX458333">
    <property type="protein sequence ID" value="CAI8721575.1"/>
    <property type="molecule type" value="Genomic_DNA"/>
</dbReference>
<proteinExistence type="predicted"/>